<dbReference type="SMART" id="SM00833">
    <property type="entry name" value="CobW_C"/>
    <property type="match status" value="1"/>
</dbReference>
<dbReference type="Gene3D" id="3.40.50.300">
    <property type="entry name" value="P-loop containing nucleotide triphosphate hydrolases"/>
    <property type="match status" value="1"/>
</dbReference>
<sequence>MLVDSRTPLIVVAGGAGGVAAIGNTLRGPETVLVRHDLALLGEGVITRTVTRGDDQWLEALELAHGCVSCTLREDVLPLLRRLSARDGVSRIVLLLDPAFEPEAVCRAIDEISVMGIVGRVDAPAGRDVRVEAVITAIDAASWLADAGGDETVAERLVIADDERTVAQVTIGQAEHADAMVVFGSTDPLETARLAAVLARLSPTAAIQWTGDVGPDVESLLESVSGVGHRREFDPHAGLLHGCPPLEADAGVVLVEFEAERPFHPQRLHEAIDTLLDGVITARGRVWLATEPDHVLWLESAGGGLCIGLSDKWIVAIPENDRATVDPDRLAFASLRWDPEFGDRHCALVILVHAADPDEISRALRWALVTDEEWAAPESWQSWSDPFGDWHTDPCENTATPHAPHRGEGEQHA</sequence>
<dbReference type="InterPro" id="IPR051927">
    <property type="entry name" value="Zn_Chap_cDPG_Synth"/>
</dbReference>
<name>A0A9X4M201_9ACTN</name>
<evidence type="ECO:0000259" key="2">
    <source>
        <dbReference type="SMART" id="SM00833"/>
    </source>
</evidence>
<feature type="domain" description="CobW C-terminal" evidence="2">
    <location>
        <begin position="252"/>
        <end position="368"/>
    </location>
</feature>
<dbReference type="InterPro" id="IPR003495">
    <property type="entry name" value="CobW/HypB/UreG_nucleotide-bd"/>
</dbReference>
<organism evidence="3 4">
    <name type="scientific">Speluncibacter jeojiensis</name>
    <dbReference type="NCBI Taxonomy" id="2710754"/>
    <lineage>
        <taxon>Bacteria</taxon>
        <taxon>Bacillati</taxon>
        <taxon>Actinomycetota</taxon>
        <taxon>Actinomycetes</taxon>
        <taxon>Mycobacteriales</taxon>
        <taxon>Speluncibacteraceae</taxon>
        <taxon>Speluncibacter</taxon>
    </lineage>
</organism>
<dbReference type="NCBIfam" id="NF047431">
    <property type="entry name" value="hiber_recruit"/>
    <property type="match status" value="1"/>
</dbReference>
<dbReference type="Pfam" id="PF07683">
    <property type="entry name" value="CobW_C"/>
    <property type="match status" value="1"/>
</dbReference>
<protein>
    <submittedName>
        <fullName evidence="3">GTP-binding protein</fullName>
    </submittedName>
</protein>
<dbReference type="InterPro" id="IPR027417">
    <property type="entry name" value="P-loop_NTPase"/>
</dbReference>
<comment type="caution">
    <text evidence="3">The sequence shown here is derived from an EMBL/GenBank/DDBJ whole genome shotgun (WGS) entry which is preliminary data.</text>
</comment>
<evidence type="ECO:0000313" key="4">
    <source>
        <dbReference type="Proteomes" id="UP001152755"/>
    </source>
</evidence>
<dbReference type="Pfam" id="PF02492">
    <property type="entry name" value="cobW"/>
    <property type="match status" value="1"/>
</dbReference>
<dbReference type="SUPFAM" id="SSF90002">
    <property type="entry name" value="Hypothetical protein YjiA, C-terminal domain"/>
    <property type="match status" value="1"/>
</dbReference>
<dbReference type="InterPro" id="IPR011629">
    <property type="entry name" value="CobW-like_C"/>
</dbReference>
<evidence type="ECO:0000313" key="3">
    <source>
        <dbReference type="EMBL" id="MDG3015716.1"/>
    </source>
</evidence>
<feature type="region of interest" description="Disordered" evidence="1">
    <location>
        <begin position="379"/>
        <end position="413"/>
    </location>
</feature>
<dbReference type="AlphaFoldDB" id="A0A9X4M201"/>
<dbReference type="PANTHER" id="PTHR43603:SF1">
    <property type="entry name" value="ZINC-REGULATED GTPASE METALLOPROTEIN ACTIVATOR 1"/>
    <property type="match status" value="1"/>
</dbReference>
<dbReference type="EMBL" id="JANRHA010000009">
    <property type="protein sequence ID" value="MDG3015716.1"/>
    <property type="molecule type" value="Genomic_DNA"/>
</dbReference>
<evidence type="ECO:0000256" key="1">
    <source>
        <dbReference type="SAM" id="MobiDB-lite"/>
    </source>
</evidence>
<dbReference type="PANTHER" id="PTHR43603">
    <property type="entry name" value="COBW DOMAIN-CONTAINING PROTEIN DDB_G0274527"/>
    <property type="match status" value="1"/>
</dbReference>
<accession>A0A9X4M201</accession>
<reference evidence="3" key="1">
    <citation type="submission" date="2022-08" db="EMBL/GenBank/DDBJ databases">
        <title>Genome analysis of Corynebacteriales strain.</title>
        <authorList>
            <person name="Lee S.D."/>
        </authorList>
    </citation>
    <scope>NUCLEOTIDE SEQUENCE</scope>
    <source>
        <strain evidence="3">D3-21</strain>
    </source>
</reference>
<keyword evidence="4" id="KW-1185">Reference proteome</keyword>
<gene>
    <name evidence="3" type="ORF">NVS88_14230</name>
</gene>
<dbReference type="Proteomes" id="UP001152755">
    <property type="component" value="Unassembled WGS sequence"/>
</dbReference>
<proteinExistence type="predicted"/>